<proteinExistence type="predicted"/>
<feature type="transmembrane region" description="Helical" evidence="2">
    <location>
        <begin position="245"/>
        <end position="262"/>
    </location>
</feature>
<evidence type="ECO:0000256" key="1">
    <source>
        <dbReference type="SAM" id="MobiDB-lite"/>
    </source>
</evidence>
<organism evidence="3 4">
    <name type="scientific">Planomonospora alba</name>
    <dbReference type="NCBI Taxonomy" id="161354"/>
    <lineage>
        <taxon>Bacteria</taxon>
        <taxon>Bacillati</taxon>
        <taxon>Actinomycetota</taxon>
        <taxon>Actinomycetes</taxon>
        <taxon>Streptosporangiales</taxon>
        <taxon>Streptosporangiaceae</taxon>
        <taxon>Planomonospora</taxon>
    </lineage>
</organism>
<evidence type="ECO:0000313" key="3">
    <source>
        <dbReference type="EMBL" id="GAA3119041.1"/>
    </source>
</evidence>
<protein>
    <submittedName>
        <fullName evidence="3">Uncharacterized protein</fullName>
    </submittedName>
</protein>
<keyword evidence="2" id="KW-1133">Transmembrane helix</keyword>
<evidence type="ECO:0000256" key="2">
    <source>
        <dbReference type="SAM" id="Phobius"/>
    </source>
</evidence>
<gene>
    <name evidence="3" type="ORF">GCM10010466_07400</name>
</gene>
<keyword evidence="4" id="KW-1185">Reference proteome</keyword>
<sequence>MTDPGATTTNVAGDSAYVGMQAGTVHGNVHIYTVSADASPEEKFRTGVRVLNGGMPRRAWQLIHEAFEARYVTNEVCFYWLLALVSGRTRHELSEEEAARLRHSKRMLHLVGDDAWSDGVKAVHRLLESVEKPGEDIRVLLKEFNELGDTQRTLIVRHLDSFLDGPIEDQMWHHALTRAKLEQMARDRADRVWKFFEPIPAKPRVRPPQPVDVPFAVWAQAVAATVVFVIATLHIGYLLAQAGRVVELLAYLLSVIGGYFGARNGAEWRFRTVRRHAKDMEYGTLQRRSSAPAGGFASKVDERFGYYFAKYVPHGVGRDIWLARTAGIRNSLRNEIVDAYRERRIGAEEIHWLIRHRVQDVRDQWRKGTLWNYREELATPLATKAVTILGVTVLLVGGTWAAGGAVQTAPLSAARSMALVLAGGWIACRAWLYITLEHRRHTADKCEADQRSKKSWAAFDRWKEKLADKPDDREISAWLDCDRKVLLDEALQHYKLTMSNVIAHAFIEAPAPSTKNARVLNGPWRYKKYQLLVFLLTVDGVRQLAVALDFERGTFHDRQRMNYRFEAVAAVRVKQTDSDERTFELALVDGQKIAVQVTGPEMEKLQQDEKPGTVSEVTLDAAGLSHTLHILEGIAAEGKEWISHERRRGEERAGKLASAMQDSES</sequence>
<accession>A0ABP6MM09</accession>
<feature type="region of interest" description="Disordered" evidence="1">
    <location>
        <begin position="646"/>
        <end position="665"/>
    </location>
</feature>
<evidence type="ECO:0000313" key="4">
    <source>
        <dbReference type="Proteomes" id="UP001500320"/>
    </source>
</evidence>
<dbReference type="EMBL" id="BAAAUT010000004">
    <property type="protein sequence ID" value="GAA3119041.1"/>
    <property type="molecule type" value="Genomic_DNA"/>
</dbReference>
<comment type="caution">
    <text evidence="3">The sequence shown here is derived from an EMBL/GenBank/DDBJ whole genome shotgun (WGS) entry which is preliminary data.</text>
</comment>
<dbReference type="RefSeq" id="WP_344855871.1">
    <property type="nucleotide sequence ID" value="NZ_BAAAUT010000004.1"/>
</dbReference>
<reference evidence="4" key="1">
    <citation type="journal article" date="2019" name="Int. J. Syst. Evol. Microbiol.">
        <title>The Global Catalogue of Microorganisms (GCM) 10K type strain sequencing project: providing services to taxonomists for standard genome sequencing and annotation.</title>
        <authorList>
            <consortium name="The Broad Institute Genomics Platform"/>
            <consortium name="The Broad Institute Genome Sequencing Center for Infectious Disease"/>
            <person name="Wu L."/>
            <person name="Ma J."/>
        </authorList>
    </citation>
    <scope>NUCLEOTIDE SEQUENCE [LARGE SCALE GENOMIC DNA]</scope>
    <source>
        <strain evidence="4">JCM 9373</strain>
    </source>
</reference>
<keyword evidence="2" id="KW-0472">Membrane</keyword>
<name>A0ABP6MM09_9ACTN</name>
<feature type="transmembrane region" description="Helical" evidence="2">
    <location>
        <begin position="215"/>
        <end position="239"/>
    </location>
</feature>
<keyword evidence="2" id="KW-0812">Transmembrane</keyword>
<dbReference type="Proteomes" id="UP001500320">
    <property type="component" value="Unassembled WGS sequence"/>
</dbReference>